<comment type="caution">
    <text evidence="1">The sequence shown here is derived from an EMBL/GenBank/DDBJ whole genome shotgun (WGS) entry which is preliminary data.</text>
</comment>
<dbReference type="EMBL" id="JACEIK010000924">
    <property type="protein sequence ID" value="MCD7463895.1"/>
    <property type="molecule type" value="Genomic_DNA"/>
</dbReference>
<evidence type="ECO:0000313" key="2">
    <source>
        <dbReference type="Proteomes" id="UP000823775"/>
    </source>
</evidence>
<proteinExistence type="predicted"/>
<accession>A0ABS8SXZ2</accession>
<evidence type="ECO:0000313" key="1">
    <source>
        <dbReference type="EMBL" id="MCD7463895.1"/>
    </source>
</evidence>
<sequence>MDDGFEAFNDGIGLVQAQNNDSGENVVRRNVLVNLGNTFGLLPTTTTTSNSTQNICLTISPRPTPTYMISPQVSSVYITSFNNLQVAMMPNIDPPTVVFPVEENKHNQLAICQLARRGKEIRSTSHKDLDKELHRLRKVIDEELRLKDEPLANIFERLRSKGLFQPKKVFIPKHPFSNFDLFKSCAYHSNIQGHDTEDCPALRFKIQNMIESSKIRLQQEPPTNNGDIASTSTIFVKGHPSKLVPRDLKRKRATSQED</sequence>
<gene>
    <name evidence="1" type="ORF">HAX54_051659</name>
</gene>
<keyword evidence="2" id="KW-1185">Reference proteome</keyword>
<reference evidence="1 2" key="1">
    <citation type="journal article" date="2021" name="BMC Genomics">
        <title>Datura genome reveals duplications of psychoactive alkaloid biosynthetic genes and high mutation rate following tissue culture.</title>
        <authorList>
            <person name="Rajewski A."/>
            <person name="Carter-House D."/>
            <person name="Stajich J."/>
            <person name="Litt A."/>
        </authorList>
    </citation>
    <scope>NUCLEOTIDE SEQUENCE [LARGE SCALE GENOMIC DNA]</scope>
    <source>
        <strain evidence="1">AR-01</strain>
    </source>
</reference>
<protein>
    <submittedName>
        <fullName evidence="1">Uncharacterized protein</fullName>
    </submittedName>
</protein>
<name>A0ABS8SXZ2_DATST</name>
<organism evidence="1 2">
    <name type="scientific">Datura stramonium</name>
    <name type="common">Jimsonweed</name>
    <name type="synonym">Common thornapple</name>
    <dbReference type="NCBI Taxonomy" id="4076"/>
    <lineage>
        <taxon>Eukaryota</taxon>
        <taxon>Viridiplantae</taxon>
        <taxon>Streptophyta</taxon>
        <taxon>Embryophyta</taxon>
        <taxon>Tracheophyta</taxon>
        <taxon>Spermatophyta</taxon>
        <taxon>Magnoliopsida</taxon>
        <taxon>eudicotyledons</taxon>
        <taxon>Gunneridae</taxon>
        <taxon>Pentapetalae</taxon>
        <taxon>asterids</taxon>
        <taxon>lamiids</taxon>
        <taxon>Solanales</taxon>
        <taxon>Solanaceae</taxon>
        <taxon>Solanoideae</taxon>
        <taxon>Datureae</taxon>
        <taxon>Datura</taxon>
    </lineage>
</organism>
<dbReference type="Proteomes" id="UP000823775">
    <property type="component" value="Unassembled WGS sequence"/>
</dbReference>